<dbReference type="Pfam" id="PF18947">
    <property type="entry name" value="HAMP_2"/>
    <property type="match status" value="1"/>
</dbReference>
<sequence length="852" mass="92735">MNLIRDLRPNNMNNAMKNPFLSVAIPLSPVILALLYLSVNRTDDTVVNLLVSLIALAVSAGISYQSGRGGISGASAEESERLSKALEVCNTNVMIADSQNNIRYLNDSVKEMLNAAESDIQKDLPAFSVRTLLGTNMDVFHKDPSHQKSMIASLKTKYNANIKVGGRSFNLIATPLFSSSGSRLGTVVEWLDQTEALRQEEREQRLSQENQRIKQALDVCQANVMMADENNNVIYLNGSVQEMLSQAESDLKKDLPHFSVDKVLGSNIDIFHKNPEHQRAMLSSLKSIYQTRISVGGRTFNLVASPVFNEKSERLGTVVEWQDMTAELARLASEKQMADSNARVKQALDVVTTNAMIADNDLHIVYMNQAVKSMMKNAESDLRLDIPGFDASRLEGQNIDVFHKRPEHQRTMLAALQNTYKTQITVGGRTFGLIANPIFNDEKERIGTIVEWKDRTDEVSAEQEIDRIVEAAASGDLSRRIDLSGKEGFFLNLGQGLNRLLTIADSVISDTIRVFDALAHGNLTRKIDDDYQGAFDKLKQDANATVDRLTDIITRIREAASTVSTGASEIAQGNADLSKRTESQASSLEETASSMEEMTSAVKQTSENSVHANELASSAKQKAQVGGDVVSKAVVAMDEINAASKKIADIISVIDEIAFQTNLLALNAAVEAARAGEQGRGFAVVAGEVRNLAQRSAGAAREIKDLIRDSVDKVDAGTSLVNESGKTLSEIIQAVDRVSVMIQEISTAAREQSSGIEQVNSAVAQMDEMTQQNAALVEEASAAGEAMAEQAQSMLQMMEFFSVDGHPRQMAPALTPVSAPKPAVVAQNGGHTHGQKNMGLSVKDDDDEWAEF</sequence>
<comment type="similarity">
    <text evidence="3">Belongs to the methyl-accepting chemotaxis (MCP) protein family.</text>
</comment>
<evidence type="ECO:0000259" key="8">
    <source>
        <dbReference type="PROSITE" id="PS50111"/>
    </source>
</evidence>
<name>A0ABY6ABU1_9GAMM</name>
<dbReference type="Pfam" id="PF00015">
    <property type="entry name" value="MCPsignal"/>
    <property type="match status" value="1"/>
</dbReference>
<keyword evidence="7" id="KW-0812">Transmembrane</keyword>
<feature type="domain" description="Methyl-accepting transducer" evidence="8">
    <location>
        <begin position="559"/>
        <end position="788"/>
    </location>
</feature>
<dbReference type="CDD" id="cd11386">
    <property type="entry name" value="MCP_signal"/>
    <property type="match status" value="1"/>
</dbReference>
<protein>
    <submittedName>
        <fullName evidence="11">PAS domain-containing protein</fullName>
    </submittedName>
</protein>
<evidence type="ECO:0000313" key="12">
    <source>
        <dbReference type="Proteomes" id="UP001065322"/>
    </source>
</evidence>
<dbReference type="InterPro" id="IPR035965">
    <property type="entry name" value="PAS-like_dom_sf"/>
</dbReference>
<dbReference type="PANTHER" id="PTHR43531">
    <property type="entry name" value="PROTEIN ICFG"/>
    <property type="match status" value="1"/>
</dbReference>
<evidence type="ECO:0000313" key="11">
    <source>
        <dbReference type="EMBL" id="UXD88232.1"/>
    </source>
</evidence>
<dbReference type="SUPFAM" id="SSF58104">
    <property type="entry name" value="Methyl-accepting chemotaxis protein (MCP) signaling domain"/>
    <property type="match status" value="1"/>
</dbReference>
<feature type="compositionally biased region" description="Low complexity" evidence="6">
    <location>
        <begin position="585"/>
        <end position="595"/>
    </location>
</feature>
<feature type="region of interest" description="Disordered" evidence="6">
    <location>
        <begin position="571"/>
        <end position="595"/>
    </location>
</feature>
<dbReference type="InterPro" id="IPR004090">
    <property type="entry name" value="Chemotax_Me-accpt_rcpt"/>
</dbReference>
<evidence type="ECO:0000259" key="10">
    <source>
        <dbReference type="PROSITE" id="PS50885"/>
    </source>
</evidence>
<gene>
    <name evidence="11" type="ORF">HUF19_12725</name>
</gene>
<feature type="domain" description="PAS" evidence="9">
    <location>
        <begin position="78"/>
        <end position="120"/>
    </location>
</feature>
<dbReference type="PROSITE" id="PS50885">
    <property type="entry name" value="HAMP"/>
    <property type="match status" value="1"/>
</dbReference>
<dbReference type="InterPro" id="IPR003660">
    <property type="entry name" value="HAMP_dom"/>
</dbReference>
<reference evidence="12" key="1">
    <citation type="submission" date="2020-06" db="EMBL/GenBank/DDBJ databases">
        <title>Thalassolituus marinus alknpb1M-1, a hydrocarbon-degrading bacterium isolated from the deep-sea overlying water using an in-situ strategy from the South China Sea basin.</title>
        <authorList>
            <person name="Dong C."/>
            <person name="Chen Y."/>
            <person name="Shao Z."/>
        </authorList>
    </citation>
    <scope>NUCLEOTIDE SEQUENCE [LARGE SCALE GENOMIC DNA]</scope>
    <source>
        <strain evidence="12">alknpb1M-1</strain>
    </source>
</reference>
<dbReference type="PRINTS" id="PR00260">
    <property type="entry name" value="CHEMTRNSDUCR"/>
</dbReference>
<dbReference type="Gene3D" id="1.10.287.950">
    <property type="entry name" value="Methyl-accepting chemotaxis protein"/>
    <property type="match status" value="1"/>
</dbReference>
<keyword evidence="7" id="KW-0472">Membrane</keyword>
<evidence type="ECO:0000256" key="2">
    <source>
        <dbReference type="ARBA" id="ARBA00023224"/>
    </source>
</evidence>
<dbReference type="InterPro" id="IPR004089">
    <property type="entry name" value="MCPsignal_dom"/>
</dbReference>
<feature type="region of interest" description="Disordered" evidence="6">
    <location>
        <begin position="823"/>
        <end position="852"/>
    </location>
</feature>
<dbReference type="PROSITE" id="PS50112">
    <property type="entry name" value="PAS"/>
    <property type="match status" value="2"/>
</dbReference>
<dbReference type="Pfam" id="PF13188">
    <property type="entry name" value="PAS_8"/>
    <property type="match status" value="3"/>
</dbReference>
<proteinExistence type="inferred from homology"/>
<dbReference type="SUPFAM" id="SSF55785">
    <property type="entry name" value="PYP-like sensor domain (PAS domain)"/>
    <property type="match status" value="2"/>
</dbReference>
<keyword evidence="7" id="KW-1133">Transmembrane helix</keyword>
<evidence type="ECO:0000256" key="6">
    <source>
        <dbReference type="SAM" id="MobiDB-lite"/>
    </source>
</evidence>
<keyword evidence="1" id="KW-0488">Methylation</keyword>
<feature type="transmembrane region" description="Helical" evidence="7">
    <location>
        <begin position="46"/>
        <end position="64"/>
    </location>
</feature>
<feature type="coiled-coil region" evidence="5">
    <location>
        <begin position="191"/>
        <end position="223"/>
    </location>
</feature>
<accession>A0ABY6ABU1</accession>
<feature type="domain" description="PAS" evidence="9">
    <location>
        <begin position="209"/>
        <end position="251"/>
    </location>
</feature>
<dbReference type="InterPro" id="IPR000014">
    <property type="entry name" value="PAS"/>
</dbReference>
<feature type="domain" description="HAMP" evidence="10">
    <location>
        <begin position="508"/>
        <end position="554"/>
    </location>
</feature>
<evidence type="ECO:0000256" key="3">
    <source>
        <dbReference type="ARBA" id="ARBA00029447"/>
    </source>
</evidence>
<evidence type="ECO:0000259" key="9">
    <source>
        <dbReference type="PROSITE" id="PS50112"/>
    </source>
</evidence>
<evidence type="ECO:0000256" key="1">
    <source>
        <dbReference type="ARBA" id="ARBA00022481"/>
    </source>
</evidence>
<feature type="transmembrane region" description="Helical" evidence="7">
    <location>
        <begin position="20"/>
        <end position="39"/>
    </location>
</feature>
<evidence type="ECO:0000256" key="5">
    <source>
        <dbReference type="SAM" id="Coils"/>
    </source>
</evidence>
<dbReference type="SMART" id="SM00283">
    <property type="entry name" value="MA"/>
    <property type="match status" value="1"/>
</dbReference>
<keyword evidence="5" id="KW-0175">Coiled coil</keyword>
<dbReference type="EMBL" id="CP054475">
    <property type="protein sequence ID" value="UXD88232.1"/>
    <property type="molecule type" value="Genomic_DNA"/>
</dbReference>
<organism evidence="11 12">
    <name type="scientific">Thalassolituus hydrocarboniclasticus</name>
    <dbReference type="NCBI Taxonomy" id="2742796"/>
    <lineage>
        <taxon>Bacteria</taxon>
        <taxon>Pseudomonadati</taxon>
        <taxon>Pseudomonadota</taxon>
        <taxon>Gammaproteobacteria</taxon>
        <taxon>Oceanospirillales</taxon>
        <taxon>Oceanospirillaceae</taxon>
        <taxon>Thalassolituus</taxon>
    </lineage>
</organism>
<evidence type="ECO:0000256" key="7">
    <source>
        <dbReference type="SAM" id="Phobius"/>
    </source>
</evidence>
<keyword evidence="2 4" id="KW-0807">Transducer</keyword>
<keyword evidence="12" id="KW-1185">Reference proteome</keyword>
<dbReference type="PANTHER" id="PTHR43531:SF14">
    <property type="entry name" value="METHYL-ACCEPTING CHEMOTAXIS PROTEIN I-RELATED"/>
    <property type="match status" value="1"/>
</dbReference>
<evidence type="ECO:0000256" key="4">
    <source>
        <dbReference type="PROSITE-ProRule" id="PRU00284"/>
    </source>
</evidence>
<dbReference type="Gene3D" id="3.30.450.20">
    <property type="entry name" value="PAS domain"/>
    <property type="match status" value="3"/>
</dbReference>
<dbReference type="PROSITE" id="PS50111">
    <property type="entry name" value="CHEMOTAXIS_TRANSDUC_2"/>
    <property type="match status" value="1"/>
</dbReference>
<dbReference type="Proteomes" id="UP001065322">
    <property type="component" value="Chromosome"/>
</dbReference>
<dbReference type="InterPro" id="IPR051310">
    <property type="entry name" value="MCP_chemotaxis"/>
</dbReference>